<name>U4R3P9_9FIRM</name>
<dbReference type="RefSeq" id="WP_020814934.1">
    <property type="nucleotide sequence ID" value="NZ_ATAY01000022.1"/>
</dbReference>
<dbReference type="Proteomes" id="UP000016860">
    <property type="component" value="Unassembled WGS sequence"/>
</dbReference>
<organism evidence="2 3">
    <name type="scientific">Ruminiclostridium papyrosolvens C7</name>
    <dbReference type="NCBI Taxonomy" id="1330534"/>
    <lineage>
        <taxon>Bacteria</taxon>
        <taxon>Bacillati</taxon>
        <taxon>Bacillota</taxon>
        <taxon>Clostridia</taxon>
        <taxon>Eubacteriales</taxon>
        <taxon>Oscillospiraceae</taxon>
        <taxon>Ruminiclostridium</taxon>
    </lineage>
</organism>
<dbReference type="PATRIC" id="fig|1330534.3.peg.1367"/>
<dbReference type="EMBL" id="ATAY01000022">
    <property type="protein sequence ID" value="EPR13028.1"/>
    <property type="molecule type" value="Genomic_DNA"/>
</dbReference>
<proteinExistence type="predicted"/>
<dbReference type="AlphaFoldDB" id="U4R3P9"/>
<accession>U4R3P9</accession>
<gene>
    <name evidence="2" type="ORF">L323_06825</name>
</gene>
<feature type="signal peptide" evidence="1">
    <location>
        <begin position="1"/>
        <end position="24"/>
    </location>
</feature>
<keyword evidence="1" id="KW-0732">Signal</keyword>
<comment type="caution">
    <text evidence="2">The sequence shown here is derived from an EMBL/GenBank/DDBJ whole genome shotgun (WGS) entry which is preliminary data.</text>
</comment>
<protein>
    <submittedName>
        <fullName evidence="2">Uncharacterized protein</fullName>
    </submittedName>
</protein>
<reference evidence="2 3" key="1">
    <citation type="journal article" date="2013" name="Genome Announc.">
        <title>Draft Genome Sequence of the Cellulolytic Bacterium Clostridium papyrosolvens C7 (ATCC 700395).</title>
        <authorList>
            <person name="Zepeda V."/>
            <person name="Dassa B."/>
            <person name="Borovok I."/>
            <person name="Lamed R."/>
            <person name="Bayer E.A."/>
            <person name="Cate J.H."/>
        </authorList>
    </citation>
    <scope>NUCLEOTIDE SEQUENCE [LARGE SCALE GENOMIC DNA]</scope>
    <source>
        <strain evidence="2 3">C7</strain>
    </source>
</reference>
<evidence type="ECO:0000313" key="3">
    <source>
        <dbReference type="Proteomes" id="UP000016860"/>
    </source>
</evidence>
<evidence type="ECO:0000313" key="2">
    <source>
        <dbReference type="EMBL" id="EPR13028.1"/>
    </source>
</evidence>
<sequence>MKKMIVTMVTILVLTVCLTAIVIANSHNNNTNTTVSPTISDNIINTLVKNPNFQNHGFEIRKMFEAVKIDKKTAIELAKKVVGEKQGQKQKIFLLYL</sequence>
<feature type="chain" id="PRO_5039712091" evidence="1">
    <location>
        <begin position="25"/>
        <end position="97"/>
    </location>
</feature>
<evidence type="ECO:0000256" key="1">
    <source>
        <dbReference type="SAM" id="SignalP"/>
    </source>
</evidence>